<accession>A0A225V3Y2</accession>
<name>A0A225V3Y2_9STRA</name>
<evidence type="ECO:0000256" key="1">
    <source>
        <dbReference type="SAM" id="MobiDB-lite"/>
    </source>
</evidence>
<evidence type="ECO:0000313" key="3">
    <source>
        <dbReference type="Proteomes" id="UP000198211"/>
    </source>
</evidence>
<sequence length="192" mass="21301">MHSYNSTALPHNQFIHHGLVDLTIINSYIVFNPAARAASGLSKCSHVTFLKQLHIELCQLRDDDWEALITNESVQATPSKVPNPIVNKSSKVCSPLKDSSKSRGGDSSTYCSTCKLQNASKKPLVWRVFLCEKKRHTFKGELRSCFDIWHKCWANGTLAPGPTRGGRRTIRARAPAQREANVNGEEGDGGRQ</sequence>
<evidence type="ECO:0000313" key="2">
    <source>
        <dbReference type="EMBL" id="OWZ00023.1"/>
    </source>
</evidence>
<protein>
    <submittedName>
        <fullName evidence="2">Uncharacterized protein</fullName>
    </submittedName>
</protein>
<dbReference type="Proteomes" id="UP000198211">
    <property type="component" value="Unassembled WGS sequence"/>
</dbReference>
<proteinExistence type="predicted"/>
<comment type="caution">
    <text evidence="2">The sequence shown here is derived from an EMBL/GenBank/DDBJ whole genome shotgun (WGS) entry which is preliminary data.</text>
</comment>
<organism evidence="2 3">
    <name type="scientific">Phytophthora megakarya</name>
    <dbReference type="NCBI Taxonomy" id="4795"/>
    <lineage>
        <taxon>Eukaryota</taxon>
        <taxon>Sar</taxon>
        <taxon>Stramenopiles</taxon>
        <taxon>Oomycota</taxon>
        <taxon>Peronosporomycetes</taxon>
        <taxon>Peronosporales</taxon>
        <taxon>Peronosporaceae</taxon>
        <taxon>Phytophthora</taxon>
    </lineage>
</organism>
<gene>
    <name evidence="2" type="ORF">PHMEG_00028878</name>
</gene>
<feature type="region of interest" description="Disordered" evidence="1">
    <location>
        <begin position="173"/>
        <end position="192"/>
    </location>
</feature>
<dbReference type="AlphaFoldDB" id="A0A225V3Y2"/>
<dbReference type="EMBL" id="NBNE01007969">
    <property type="protein sequence ID" value="OWZ00023.1"/>
    <property type="molecule type" value="Genomic_DNA"/>
</dbReference>
<reference evidence="3" key="1">
    <citation type="submission" date="2017-03" db="EMBL/GenBank/DDBJ databases">
        <title>Phytopthora megakarya and P. palmivora, two closely related causual agents of cacao black pod achieved similar genome size and gene model numbers by different mechanisms.</title>
        <authorList>
            <person name="Ali S."/>
            <person name="Shao J."/>
            <person name="Larry D.J."/>
            <person name="Kronmiller B."/>
            <person name="Shen D."/>
            <person name="Strem M.D."/>
            <person name="Melnick R.L."/>
            <person name="Guiltinan M.J."/>
            <person name="Tyler B.M."/>
            <person name="Meinhardt L.W."/>
            <person name="Bailey B.A."/>
        </authorList>
    </citation>
    <scope>NUCLEOTIDE SEQUENCE [LARGE SCALE GENOMIC DNA]</scope>
    <source>
        <strain evidence="3">zdho120</strain>
    </source>
</reference>
<keyword evidence="3" id="KW-1185">Reference proteome</keyword>
<dbReference type="OrthoDB" id="125650at2759"/>